<dbReference type="GO" id="GO:0005524">
    <property type="term" value="F:ATP binding"/>
    <property type="evidence" value="ECO:0007669"/>
    <property type="project" value="UniProtKB-UniRule"/>
</dbReference>
<dbReference type="InterPro" id="IPR011009">
    <property type="entry name" value="Kinase-like_dom_sf"/>
</dbReference>
<dbReference type="CDD" id="cd00180">
    <property type="entry name" value="PKc"/>
    <property type="match status" value="1"/>
</dbReference>
<feature type="region of interest" description="Disordered" evidence="8">
    <location>
        <begin position="467"/>
        <end position="486"/>
    </location>
</feature>
<dbReference type="PROSITE" id="PS50006">
    <property type="entry name" value="FHA_DOMAIN"/>
    <property type="match status" value="1"/>
</dbReference>
<dbReference type="SUPFAM" id="SSF56112">
    <property type="entry name" value="Protein kinase-like (PK-like)"/>
    <property type="match status" value="1"/>
</dbReference>
<dbReference type="InterPro" id="IPR000719">
    <property type="entry name" value="Prot_kinase_dom"/>
</dbReference>
<dbReference type="PANTHER" id="PTHR44167:SF24">
    <property type="entry name" value="SERINE_THREONINE-PROTEIN KINASE CHK2"/>
    <property type="match status" value="1"/>
</dbReference>
<sequence>MAEDYYDDAGQTAPQPPRFVMVPLNSAARKAIEHVRNKYWQYQFENNTFGLWIDFSDPEKQVYSLGRGEGCDIYLPDRDRRYQISEYHASFEVVEQTGAVLLFDRSSHRTTEPMSVNNTFTVKYRKDANSVLVAQGINTRIAFGRDRYYQFELQWHSDGMYHFPDKEEPYAMGPKNSRAKKYVQADKIGGGAYGNVYRCLDATTGTIMAVKKFHNMTGKNLDFATREIANLFRINKSSSIHHDHILQVLDYAGGGKDDNWGEIFMPLMEGNLKTLVEKADGIDDWGVSNIVLRQMLLALDCIASHKIVHRDIKPENILWQYDSNNDYHFCLGDFGLSNDPLKARTVAGTEPFMAPEVYHRQAQTTKVDIWSLFSTVVWVRNTSNFRNLCGKYGAKDIHSWLVSISKGPGYENIRGMASVNPKKRPSAAQQLAILDSAGEEYNEAGGGGEDLEDDLGSHFNRAMNLGEESEPVNDSGYAQGGDEMTSPEMPYYEPYVSGLMESYPWEPEGGPSKKYAPGPPRDPEAWVAQYENAYAPPEEGGGSGGGSGGQTEVPEMWTARPLVTEEEPAHRESRRKQKGKYKH</sequence>
<dbReference type="PROSITE" id="PS50011">
    <property type="entry name" value="PROTEIN_KINASE_DOM"/>
    <property type="match status" value="1"/>
</dbReference>
<dbReference type="SUPFAM" id="SSF49879">
    <property type="entry name" value="SMAD/FHA domain"/>
    <property type="match status" value="1"/>
</dbReference>
<dbReference type="InterPro" id="IPR000253">
    <property type="entry name" value="FHA_dom"/>
</dbReference>
<proteinExistence type="inferred from homology"/>
<dbReference type="GO" id="GO:0005634">
    <property type="term" value="C:nucleus"/>
    <property type="evidence" value="ECO:0007669"/>
    <property type="project" value="TreeGrafter"/>
</dbReference>
<feature type="compositionally biased region" description="Gly residues" evidence="8">
    <location>
        <begin position="539"/>
        <end position="549"/>
    </location>
</feature>
<reference evidence="11" key="2">
    <citation type="submission" date="2023-06" db="EMBL/GenBank/DDBJ databases">
        <authorList>
            <consortium name="Lawrence Berkeley National Laboratory"/>
            <person name="Haridas S."/>
            <person name="Hensen N."/>
            <person name="Bonometti L."/>
            <person name="Westerberg I."/>
            <person name="Brannstrom I.O."/>
            <person name="Guillou S."/>
            <person name="Cros-Aarteil S."/>
            <person name="Calhoun S."/>
            <person name="Kuo A."/>
            <person name="Mondo S."/>
            <person name="Pangilinan J."/>
            <person name="Riley R."/>
            <person name="Labutti K."/>
            <person name="Andreopoulos B."/>
            <person name="Lipzen A."/>
            <person name="Chen C."/>
            <person name="Yanf M."/>
            <person name="Daum C."/>
            <person name="Ng V."/>
            <person name="Clum A."/>
            <person name="Steindorff A."/>
            <person name="Ohm R."/>
            <person name="Martin F."/>
            <person name="Silar P."/>
            <person name="Natvig D."/>
            <person name="Lalanne C."/>
            <person name="Gautier V."/>
            <person name="Ament-Velasquez S.L."/>
            <person name="Kruys A."/>
            <person name="Hutchinson M.I."/>
            <person name="Powell A.J."/>
            <person name="Barry K."/>
            <person name="Miller A.N."/>
            <person name="Grigoriev I.V."/>
            <person name="Debuchy R."/>
            <person name="Gladieux P."/>
            <person name="Thoren M.H."/>
            <person name="Johannesson H."/>
        </authorList>
    </citation>
    <scope>NUCLEOTIDE SEQUENCE</scope>
    <source>
        <strain evidence="11">CBS 118394</strain>
    </source>
</reference>
<evidence type="ECO:0000256" key="3">
    <source>
        <dbReference type="ARBA" id="ARBA00022527"/>
    </source>
</evidence>
<dbReference type="EMBL" id="JAUEDM010000010">
    <property type="protein sequence ID" value="KAK3311982.1"/>
    <property type="molecule type" value="Genomic_DNA"/>
</dbReference>
<keyword evidence="3" id="KW-0723">Serine/threonine-protein kinase</keyword>
<evidence type="ECO:0000256" key="7">
    <source>
        <dbReference type="PROSITE-ProRule" id="PRU10141"/>
    </source>
</evidence>
<evidence type="ECO:0000256" key="1">
    <source>
        <dbReference type="ARBA" id="ARBA00005575"/>
    </source>
</evidence>
<keyword evidence="4 11" id="KW-0418">Kinase</keyword>
<feature type="domain" description="FHA" evidence="9">
    <location>
        <begin position="63"/>
        <end position="121"/>
    </location>
</feature>
<evidence type="ECO:0000313" key="11">
    <source>
        <dbReference type="EMBL" id="KAK3311982.1"/>
    </source>
</evidence>
<feature type="binding site" evidence="7">
    <location>
        <position position="212"/>
    </location>
    <ligand>
        <name>ATP</name>
        <dbReference type="ChEBI" id="CHEBI:30616"/>
    </ligand>
</feature>
<dbReference type="PANTHER" id="PTHR44167">
    <property type="entry name" value="OVARIAN-SPECIFIC SERINE/THREONINE-PROTEIN KINASE LOK-RELATED"/>
    <property type="match status" value="1"/>
</dbReference>
<feature type="domain" description="Protein kinase" evidence="10">
    <location>
        <begin position="182"/>
        <end position="442"/>
    </location>
</feature>
<comment type="similarity">
    <text evidence="1">Belongs to the protein kinase superfamily. CAMK Ser/Thr protein kinase family. CHEK2 subfamily.</text>
</comment>
<evidence type="ECO:0000313" key="12">
    <source>
        <dbReference type="Proteomes" id="UP001283341"/>
    </source>
</evidence>
<evidence type="ECO:0000256" key="4">
    <source>
        <dbReference type="ARBA" id="ARBA00022777"/>
    </source>
</evidence>
<dbReference type="GO" id="GO:0044773">
    <property type="term" value="P:mitotic DNA damage checkpoint signaling"/>
    <property type="evidence" value="ECO:0007669"/>
    <property type="project" value="TreeGrafter"/>
</dbReference>
<keyword evidence="4 11" id="KW-0808">Transferase</keyword>
<dbReference type="InterPro" id="IPR017441">
    <property type="entry name" value="Protein_kinase_ATP_BS"/>
</dbReference>
<dbReference type="Proteomes" id="UP001283341">
    <property type="component" value="Unassembled WGS sequence"/>
</dbReference>
<feature type="compositionally biased region" description="Basic residues" evidence="8">
    <location>
        <begin position="572"/>
        <end position="583"/>
    </location>
</feature>
<evidence type="ECO:0000256" key="8">
    <source>
        <dbReference type="SAM" id="MobiDB-lite"/>
    </source>
</evidence>
<dbReference type="Gene3D" id="1.10.510.10">
    <property type="entry name" value="Transferase(Phosphotransferase) domain 1"/>
    <property type="match status" value="1"/>
</dbReference>
<dbReference type="SMART" id="SM00220">
    <property type="entry name" value="S_TKc"/>
    <property type="match status" value="1"/>
</dbReference>
<evidence type="ECO:0000256" key="6">
    <source>
        <dbReference type="ARBA" id="ARBA00048679"/>
    </source>
</evidence>
<evidence type="ECO:0000259" key="10">
    <source>
        <dbReference type="PROSITE" id="PS50011"/>
    </source>
</evidence>
<evidence type="ECO:0000256" key="5">
    <source>
        <dbReference type="ARBA" id="ARBA00047899"/>
    </source>
</evidence>
<keyword evidence="7" id="KW-0547">Nucleotide-binding</keyword>
<comment type="catalytic activity">
    <reaction evidence="5">
        <text>L-threonyl-[protein] + ATP = O-phospho-L-threonyl-[protein] + ADP + H(+)</text>
        <dbReference type="Rhea" id="RHEA:46608"/>
        <dbReference type="Rhea" id="RHEA-COMP:11060"/>
        <dbReference type="Rhea" id="RHEA-COMP:11605"/>
        <dbReference type="ChEBI" id="CHEBI:15378"/>
        <dbReference type="ChEBI" id="CHEBI:30013"/>
        <dbReference type="ChEBI" id="CHEBI:30616"/>
        <dbReference type="ChEBI" id="CHEBI:61977"/>
        <dbReference type="ChEBI" id="CHEBI:456216"/>
        <dbReference type="EC" id="2.7.11.1"/>
    </reaction>
</comment>
<gene>
    <name evidence="11" type="ORF">B0H66DRAFT_486595</name>
</gene>
<organism evidence="11 12">
    <name type="scientific">Apodospora peruviana</name>
    <dbReference type="NCBI Taxonomy" id="516989"/>
    <lineage>
        <taxon>Eukaryota</taxon>
        <taxon>Fungi</taxon>
        <taxon>Dikarya</taxon>
        <taxon>Ascomycota</taxon>
        <taxon>Pezizomycotina</taxon>
        <taxon>Sordariomycetes</taxon>
        <taxon>Sordariomycetidae</taxon>
        <taxon>Sordariales</taxon>
        <taxon>Lasiosphaeriaceae</taxon>
        <taxon>Apodospora</taxon>
    </lineage>
</organism>
<dbReference type="EC" id="2.7.11.1" evidence="2"/>
<dbReference type="CDD" id="cd00060">
    <property type="entry name" value="FHA"/>
    <property type="match status" value="1"/>
</dbReference>
<comment type="caution">
    <text evidence="11">The sequence shown here is derived from an EMBL/GenBank/DDBJ whole genome shotgun (WGS) entry which is preliminary data.</text>
</comment>
<dbReference type="AlphaFoldDB" id="A0AAE0HSV7"/>
<feature type="region of interest" description="Disordered" evidence="8">
    <location>
        <begin position="507"/>
        <end position="583"/>
    </location>
</feature>
<comment type="catalytic activity">
    <reaction evidence="6">
        <text>L-seryl-[protein] + ATP = O-phospho-L-seryl-[protein] + ADP + H(+)</text>
        <dbReference type="Rhea" id="RHEA:17989"/>
        <dbReference type="Rhea" id="RHEA-COMP:9863"/>
        <dbReference type="Rhea" id="RHEA-COMP:11604"/>
        <dbReference type="ChEBI" id="CHEBI:15378"/>
        <dbReference type="ChEBI" id="CHEBI:29999"/>
        <dbReference type="ChEBI" id="CHEBI:30616"/>
        <dbReference type="ChEBI" id="CHEBI:83421"/>
        <dbReference type="ChEBI" id="CHEBI:456216"/>
        <dbReference type="EC" id="2.7.11.1"/>
    </reaction>
</comment>
<name>A0AAE0HSV7_9PEZI</name>
<keyword evidence="7" id="KW-0067">ATP-binding</keyword>
<dbReference type="InterPro" id="IPR008984">
    <property type="entry name" value="SMAD_FHA_dom_sf"/>
</dbReference>
<dbReference type="Gene3D" id="2.60.200.20">
    <property type="match status" value="1"/>
</dbReference>
<reference evidence="11" key="1">
    <citation type="journal article" date="2023" name="Mol. Phylogenet. Evol.">
        <title>Genome-scale phylogeny and comparative genomics of the fungal order Sordariales.</title>
        <authorList>
            <person name="Hensen N."/>
            <person name="Bonometti L."/>
            <person name="Westerberg I."/>
            <person name="Brannstrom I.O."/>
            <person name="Guillou S."/>
            <person name="Cros-Aarteil S."/>
            <person name="Calhoun S."/>
            <person name="Haridas S."/>
            <person name="Kuo A."/>
            <person name="Mondo S."/>
            <person name="Pangilinan J."/>
            <person name="Riley R."/>
            <person name="LaButti K."/>
            <person name="Andreopoulos B."/>
            <person name="Lipzen A."/>
            <person name="Chen C."/>
            <person name="Yan M."/>
            <person name="Daum C."/>
            <person name="Ng V."/>
            <person name="Clum A."/>
            <person name="Steindorff A."/>
            <person name="Ohm R.A."/>
            <person name="Martin F."/>
            <person name="Silar P."/>
            <person name="Natvig D.O."/>
            <person name="Lalanne C."/>
            <person name="Gautier V."/>
            <person name="Ament-Velasquez S.L."/>
            <person name="Kruys A."/>
            <person name="Hutchinson M.I."/>
            <person name="Powell A.J."/>
            <person name="Barry K."/>
            <person name="Miller A.N."/>
            <person name="Grigoriev I.V."/>
            <person name="Debuchy R."/>
            <person name="Gladieux P."/>
            <person name="Hiltunen Thoren M."/>
            <person name="Johannesson H."/>
        </authorList>
    </citation>
    <scope>NUCLEOTIDE SEQUENCE</scope>
    <source>
        <strain evidence="11">CBS 118394</strain>
    </source>
</reference>
<dbReference type="Pfam" id="PF00069">
    <property type="entry name" value="Pkinase"/>
    <property type="match status" value="1"/>
</dbReference>
<accession>A0AAE0HSV7</accession>
<protein>
    <recommendedName>
        <fullName evidence="2">non-specific serine/threonine protein kinase</fullName>
        <ecNumber evidence="2">2.7.11.1</ecNumber>
    </recommendedName>
</protein>
<evidence type="ECO:0000259" key="9">
    <source>
        <dbReference type="PROSITE" id="PS50006"/>
    </source>
</evidence>
<dbReference type="PROSITE" id="PS00107">
    <property type="entry name" value="PROTEIN_KINASE_ATP"/>
    <property type="match status" value="1"/>
</dbReference>
<evidence type="ECO:0000256" key="2">
    <source>
        <dbReference type="ARBA" id="ARBA00012513"/>
    </source>
</evidence>
<dbReference type="Gene3D" id="3.30.200.20">
    <property type="entry name" value="Phosphorylase Kinase, domain 1"/>
    <property type="match status" value="1"/>
</dbReference>
<dbReference type="GO" id="GO:0004674">
    <property type="term" value="F:protein serine/threonine kinase activity"/>
    <property type="evidence" value="ECO:0007669"/>
    <property type="project" value="UniProtKB-KW"/>
</dbReference>
<keyword evidence="12" id="KW-1185">Reference proteome</keyword>